<keyword evidence="3" id="KW-0804">Transcription</keyword>
<name>A0A5S4FIW7_9ACTN</name>
<organism evidence="6 7">
    <name type="scientific">Nonomuraea turkmeniaca</name>
    <dbReference type="NCBI Taxonomy" id="103838"/>
    <lineage>
        <taxon>Bacteria</taxon>
        <taxon>Bacillati</taxon>
        <taxon>Actinomycetota</taxon>
        <taxon>Actinomycetes</taxon>
        <taxon>Streptosporangiales</taxon>
        <taxon>Streptosporangiaceae</taxon>
        <taxon>Nonomuraea</taxon>
    </lineage>
</organism>
<keyword evidence="2 4" id="KW-0238">DNA-binding</keyword>
<dbReference type="PROSITE" id="PS50977">
    <property type="entry name" value="HTH_TETR_2"/>
    <property type="match status" value="1"/>
</dbReference>
<dbReference type="Gene3D" id="1.10.357.10">
    <property type="entry name" value="Tetracycline Repressor, domain 2"/>
    <property type="match status" value="1"/>
</dbReference>
<dbReference type="AlphaFoldDB" id="A0A5S4FIW7"/>
<proteinExistence type="predicted"/>
<dbReference type="GO" id="GO:0003700">
    <property type="term" value="F:DNA-binding transcription factor activity"/>
    <property type="evidence" value="ECO:0007669"/>
    <property type="project" value="TreeGrafter"/>
</dbReference>
<dbReference type="PRINTS" id="PR00455">
    <property type="entry name" value="HTHTETR"/>
</dbReference>
<protein>
    <submittedName>
        <fullName evidence="6">TetR family transcriptional regulator</fullName>
    </submittedName>
</protein>
<evidence type="ECO:0000313" key="6">
    <source>
        <dbReference type="EMBL" id="TMR20565.1"/>
    </source>
</evidence>
<dbReference type="InterPro" id="IPR041347">
    <property type="entry name" value="MftR_C"/>
</dbReference>
<dbReference type="Pfam" id="PF00440">
    <property type="entry name" value="TetR_N"/>
    <property type="match status" value="1"/>
</dbReference>
<comment type="caution">
    <text evidence="6">The sequence shown here is derived from an EMBL/GenBank/DDBJ whole genome shotgun (WGS) entry which is preliminary data.</text>
</comment>
<evidence type="ECO:0000313" key="7">
    <source>
        <dbReference type="Proteomes" id="UP000309128"/>
    </source>
</evidence>
<accession>A0A5S4FIW7</accession>
<dbReference type="OrthoDB" id="155497at2"/>
<feature type="DNA-binding region" description="H-T-H motif" evidence="4">
    <location>
        <begin position="32"/>
        <end position="51"/>
    </location>
</feature>
<dbReference type="InterPro" id="IPR050109">
    <property type="entry name" value="HTH-type_TetR-like_transc_reg"/>
</dbReference>
<dbReference type="Pfam" id="PF17754">
    <property type="entry name" value="TetR_C_14"/>
    <property type="match status" value="1"/>
</dbReference>
<evidence type="ECO:0000256" key="1">
    <source>
        <dbReference type="ARBA" id="ARBA00023015"/>
    </source>
</evidence>
<dbReference type="PROSITE" id="PS01081">
    <property type="entry name" value="HTH_TETR_1"/>
    <property type="match status" value="1"/>
</dbReference>
<sequence>MSLREMKKEQTRQLIADTAWRLFAEQGFDDVTVAEVAREAQVAKATVFNYFPTKEDLFYAPFDAFGTRLIEAIAGRPAGESVLMAFQRFLLNANGLLDQVEAGDEAALQAARTVARVIAGSAALQAREQQAMKQHTDSLARLLATETGAAEDDPGPQVAANALMGVHRTLTEHARRRIAEDRTARLGTDIRTLCVRSCALLERGLADYAPALPQS</sequence>
<gene>
    <name evidence="6" type="ORF">ETD86_18495</name>
</gene>
<evidence type="ECO:0000256" key="2">
    <source>
        <dbReference type="ARBA" id="ARBA00023125"/>
    </source>
</evidence>
<dbReference type="InterPro" id="IPR001647">
    <property type="entry name" value="HTH_TetR"/>
</dbReference>
<feature type="domain" description="HTH tetR-type" evidence="5">
    <location>
        <begin position="9"/>
        <end position="69"/>
    </location>
</feature>
<dbReference type="PANTHER" id="PTHR30055">
    <property type="entry name" value="HTH-TYPE TRANSCRIPTIONAL REGULATOR RUTR"/>
    <property type="match status" value="1"/>
</dbReference>
<dbReference type="PANTHER" id="PTHR30055:SF234">
    <property type="entry name" value="HTH-TYPE TRANSCRIPTIONAL REGULATOR BETI"/>
    <property type="match status" value="1"/>
</dbReference>
<dbReference type="EMBL" id="VCKY01000056">
    <property type="protein sequence ID" value="TMR20565.1"/>
    <property type="molecule type" value="Genomic_DNA"/>
</dbReference>
<dbReference type="InterPro" id="IPR023772">
    <property type="entry name" value="DNA-bd_HTH_TetR-type_CS"/>
</dbReference>
<reference evidence="6 7" key="1">
    <citation type="submission" date="2019-05" db="EMBL/GenBank/DDBJ databases">
        <title>Draft genome sequence of Nonomuraea turkmeniaca DSM 43926.</title>
        <authorList>
            <person name="Saricaoglu S."/>
            <person name="Isik K."/>
        </authorList>
    </citation>
    <scope>NUCLEOTIDE SEQUENCE [LARGE SCALE GENOMIC DNA]</scope>
    <source>
        <strain evidence="6 7">DSM 43926</strain>
    </source>
</reference>
<dbReference type="InterPro" id="IPR009057">
    <property type="entry name" value="Homeodomain-like_sf"/>
</dbReference>
<evidence type="ECO:0000256" key="3">
    <source>
        <dbReference type="ARBA" id="ARBA00023163"/>
    </source>
</evidence>
<evidence type="ECO:0000259" key="5">
    <source>
        <dbReference type="PROSITE" id="PS50977"/>
    </source>
</evidence>
<keyword evidence="7" id="KW-1185">Reference proteome</keyword>
<keyword evidence="1" id="KW-0805">Transcription regulation</keyword>
<dbReference type="Gene3D" id="1.10.10.60">
    <property type="entry name" value="Homeodomain-like"/>
    <property type="match status" value="1"/>
</dbReference>
<dbReference type="GO" id="GO:0000976">
    <property type="term" value="F:transcription cis-regulatory region binding"/>
    <property type="evidence" value="ECO:0007669"/>
    <property type="project" value="TreeGrafter"/>
</dbReference>
<dbReference type="SUPFAM" id="SSF46689">
    <property type="entry name" value="Homeodomain-like"/>
    <property type="match status" value="1"/>
</dbReference>
<evidence type="ECO:0000256" key="4">
    <source>
        <dbReference type="PROSITE-ProRule" id="PRU00335"/>
    </source>
</evidence>
<dbReference type="Proteomes" id="UP000309128">
    <property type="component" value="Unassembled WGS sequence"/>
</dbReference>